<gene>
    <name evidence="1" type="ORF">A2G96_05920</name>
</gene>
<dbReference type="Proteomes" id="UP000075238">
    <property type="component" value="Chromosome 1"/>
</dbReference>
<dbReference type="KEGG" id="cnan:A2G96_05920"/>
<evidence type="ECO:0000313" key="1">
    <source>
        <dbReference type="EMBL" id="AMR77306.1"/>
    </source>
</evidence>
<proteinExistence type="predicted"/>
<dbReference type="RefSeq" id="WP_062797645.1">
    <property type="nucleotide sequence ID" value="NZ_CP014844.1"/>
</dbReference>
<sequence>MEDLQALATWLAPQLAALTPQERRGLARQVAQDMRRANQARIKAQADPDGAAFVPRKIPRAPIRGKAGRIRRAMFEKLRTARFMKAKGEDAAAVVDFAGSAGRLAHVHHFGLRDRVNRSGGPEYSYPSRRLLGFAPEDIERVTDLLLDHLAR</sequence>
<keyword evidence="2" id="KW-1185">Reference proteome</keyword>
<dbReference type="AlphaFoldDB" id="A0A142JGU4"/>
<dbReference type="EMBL" id="CP014844">
    <property type="protein sequence ID" value="AMR77306.1"/>
    <property type="molecule type" value="Genomic_DNA"/>
</dbReference>
<dbReference type="STRING" id="1796606.A2G96_05920"/>
<organism evidence="1 2">
    <name type="scientific">Cupriavidus nantongensis</name>
    <dbReference type="NCBI Taxonomy" id="1796606"/>
    <lineage>
        <taxon>Bacteria</taxon>
        <taxon>Pseudomonadati</taxon>
        <taxon>Pseudomonadota</taxon>
        <taxon>Betaproteobacteria</taxon>
        <taxon>Burkholderiales</taxon>
        <taxon>Burkholderiaceae</taxon>
        <taxon>Cupriavidus</taxon>
    </lineage>
</organism>
<dbReference type="NCBIfam" id="TIGR01635">
    <property type="entry name" value="tail_comp_S"/>
    <property type="match status" value="1"/>
</dbReference>
<protein>
    <recommendedName>
        <fullName evidence="3">Phage virion morphogenesis protein</fullName>
    </recommendedName>
</protein>
<dbReference type="Pfam" id="PF05069">
    <property type="entry name" value="Phage_tail_S"/>
    <property type="match status" value="1"/>
</dbReference>
<accession>A0A142JGU4</accession>
<evidence type="ECO:0000313" key="2">
    <source>
        <dbReference type="Proteomes" id="UP000075238"/>
    </source>
</evidence>
<reference evidence="1 2" key="1">
    <citation type="submission" date="2016-03" db="EMBL/GenBank/DDBJ databases">
        <title>Complete genome sequence of a novel chlorpyrifos degrading bacterium, Cupriavidus nantongensis sp. X1.</title>
        <authorList>
            <person name="Fang L."/>
        </authorList>
    </citation>
    <scope>NUCLEOTIDE SEQUENCE [LARGE SCALE GENOMIC DNA]</scope>
    <source>
        <strain evidence="1 2">X1</strain>
    </source>
</reference>
<evidence type="ECO:0008006" key="3">
    <source>
        <dbReference type="Google" id="ProtNLM"/>
    </source>
</evidence>
<name>A0A142JGU4_9BURK</name>
<dbReference type="InterPro" id="IPR006522">
    <property type="entry name" value="Phage_virion_morphogenesis"/>
</dbReference>